<evidence type="ECO:0000313" key="3">
    <source>
        <dbReference type="Proteomes" id="UP000050417"/>
    </source>
</evidence>
<dbReference type="Proteomes" id="UP000050417">
    <property type="component" value="Unassembled WGS sequence"/>
</dbReference>
<accession>A0A0P6X823</accession>
<dbReference type="Pfam" id="PF12695">
    <property type="entry name" value="Abhydrolase_5"/>
    <property type="match status" value="1"/>
</dbReference>
<dbReference type="STRING" id="1134406.ADN00_04720"/>
<dbReference type="InterPro" id="IPR029058">
    <property type="entry name" value="AB_hydrolase_fold"/>
</dbReference>
<dbReference type="AlphaFoldDB" id="A0A0P6X823"/>
<organism evidence="2 3">
    <name type="scientific">Ornatilinea apprima</name>
    <dbReference type="NCBI Taxonomy" id="1134406"/>
    <lineage>
        <taxon>Bacteria</taxon>
        <taxon>Bacillati</taxon>
        <taxon>Chloroflexota</taxon>
        <taxon>Anaerolineae</taxon>
        <taxon>Anaerolineales</taxon>
        <taxon>Anaerolineaceae</taxon>
        <taxon>Ornatilinea</taxon>
    </lineage>
</organism>
<keyword evidence="3" id="KW-1185">Reference proteome</keyword>
<dbReference type="EMBL" id="LGCL01000015">
    <property type="protein sequence ID" value="KPL79158.1"/>
    <property type="molecule type" value="Genomic_DNA"/>
</dbReference>
<evidence type="ECO:0000313" key="2">
    <source>
        <dbReference type="EMBL" id="KPL79158.1"/>
    </source>
</evidence>
<reference evidence="2 3" key="1">
    <citation type="submission" date="2015-07" db="EMBL/GenBank/DDBJ databases">
        <title>Genome sequence of Ornatilinea apprima DSM 23815.</title>
        <authorList>
            <person name="Hemp J."/>
            <person name="Ward L.M."/>
            <person name="Pace L.A."/>
            <person name="Fischer W.W."/>
        </authorList>
    </citation>
    <scope>NUCLEOTIDE SEQUENCE [LARGE SCALE GENOMIC DNA]</scope>
    <source>
        <strain evidence="2 3">P3M-1</strain>
    </source>
</reference>
<dbReference type="GO" id="GO:0016787">
    <property type="term" value="F:hydrolase activity"/>
    <property type="evidence" value="ECO:0007669"/>
    <property type="project" value="InterPro"/>
</dbReference>
<comment type="caution">
    <text evidence="2">The sequence shown here is derived from an EMBL/GenBank/DDBJ whole genome shotgun (WGS) entry which is preliminary data.</text>
</comment>
<sequence>MRRRQMKLKKVLVIALGILLLAVVGFVVWGSTPLGPDDAALAALQSDAQVTVSQMPGVIVFAPVGDFPTKGLVFYPGGRVDYRAYAPTLKEIARGGVLVALPAMPLNLAVFSPNRAQEIIYAYPQIEQWVVGGHSLGGAMAAEFAADRADQVDGLVLWGSYPADQNDLTQSGLHVLSVYGSEDGQVEKIRASSVLLPENAVFLEIEGGNHAQFGSYGTQPGDGAASISAVEQWRRAAEAVLELMESLETQD</sequence>
<dbReference type="PATRIC" id="fig|1134406.4.peg.307"/>
<dbReference type="Gene3D" id="3.40.50.1820">
    <property type="entry name" value="alpha/beta hydrolase"/>
    <property type="match status" value="1"/>
</dbReference>
<name>A0A0P6X823_9CHLR</name>
<evidence type="ECO:0000259" key="1">
    <source>
        <dbReference type="Pfam" id="PF12695"/>
    </source>
</evidence>
<dbReference type="SUPFAM" id="SSF53474">
    <property type="entry name" value="alpha/beta-Hydrolases"/>
    <property type="match status" value="1"/>
</dbReference>
<feature type="domain" description="Alpha/beta hydrolase fold-5" evidence="1">
    <location>
        <begin position="71"/>
        <end position="233"/>
    </location>
</feature>
<proteinExistence type="predicted"/>
<gene>
    <name evidence="2" type="ORF">ADN00_04720</name>
</gene>
<dbReference type="InterPro" id="IPR029059">
    <property type="entry name" value="AB_hydrolase_5"/>
</dbReference>
<protein>
    <recommendedName>
        <fullName evidence="1">Alpha/beta hydrolase fold-5 domain-containing protein</fullName>
    </recommendedName>
</protein>